<dbReference type="RefSeq" id="WP_265787225.1">
    <property type="nucleotide sequence ID" value="NZ_BAABRS010000001.1"/>
</dbReference>
<keyword evidence="1" id="KW-0808">Transferase</keyword>
<name>A0ABT3PV68_9BACT</name>
<sequence length="435" mass="49741">MSHENIPIASDKPLLYDKRRPIFIVGIPRSGTTLLAALISSHSEIACGPETHFFSKTSFEQRQEAVEDPNWPEQAVSLITSIKLSGQFVYKLFKLSKKQIYTYLKDSVPSQQAMLESLTAQFAKNIDKPFWAEKTPNHLLHLPEILNLYPNASIIQIIRDPRDACNSMKKLPHASDSAIINSYHWYRLESQLTNNEKLKNSISVRYEDLVNRTTFILDKICTHIGIQHEGTMFDPTISARHLVSPKETWKNKVSKPINSENVYKWKSKMPAKEAKAISLICHEGIFNYQYPDPIRPKTTIPVFGLDWHSATIISKDIIALSEKNIFLKPAKNKELLKLQAGSERILPLLELPKIGQKRVKRLFFTIRIIIRLLIEKFNGTKILYWSESKPGNSLTSRFIQKIITVLGTEFDIHSNDFEKGTEIASAKTFLGRTIK</sequence>
<dbReference type="SUPFAM" id="SSF52540">
    <property type="entry name" value="P-loop containing nucleoside triphosphate hydrolases"/>
    <property type="match status" value="1"/>
</dbReference>
<dbReference type="InterPro" id="IPR026634">
    <property type="entry name" value="TPST-like"/>
</dbReference>
<protein>
    <submittedName>
        <fullName evidence="2">Sulfotransferase</fullName>
    </submittedName>
</protein>
<organism evidence="2 3">
    <name type="scientific">Fodinibius salicampi</name>
    <dbReference type="NCBI Taxonomy" id="1920655"/>
    <lineage>
        <taxon>Bacteria</taxon>
        <taxon>Pseudomonadati</taxon>
        <taxon>Balneolota</taxon>
        <taxon>Balneolia</taxon>
        <taxon>Balneolales</taxon>
        <taxon>Balneolaceae</taxon>
        <taxon>Fodinibius</taxon>
    </lineage>
</organism>
<gene>
    <name evidence="2" type="ORF">LQ318_02425</name>
</gene>
<evidence type="ECO:0000313" key="2">
    <source>
        <dbReference type="EMBL" id="MCW9711749.1"/>
    </source>
</evidence>
<reference evidence="2 3" key="1">
    <citation type="submission" date="2021-11" db="EMBL/GenBank/DDBJ databases">
        <title>Aliifidinibius sp. nov., a new bacterium isolated from saline soil.</title>
        <authorList>
            <person name="Galisteo C."/>
            <person name="De La Haba R."/>
            <person name="Sanchez-Porro C."/>
            <person name="Ventosa A."/>
        </authorList>
    </citation>
    <scope>NUCLEOTIDE SEQUENCE [LARGE SCALE GENOMIC DNA]</scope>
    <source>
        <strain evidence="2 3">KACC 190600</strain>
    </source>
</reference>
<dbReference type="PANTHER" id="PTHR12788:SF10">
    <property type="entry name" value="PROTEIN-TYROSINE SULFOTRANSFERASE"/>
    <property type="match status" value="1"/>
</dbReference>
<dbReference type="EMBL" id="JAJNDC010000001">
    <property type="protein sequence ID" value="MCW9711749.1"/>
    <property type="molecule type" value="Genomic_DNA"/>
</dbReference>
<dbReference type="Pfam" id="PF13469">
    <property type="entry name" value="Sulfotransfer_3"/>
    <property type="match status" value="1"/>
</dbReference>
<dbReference type="Gene3D" id="3.40.50.300">
    <property type="entry name" value="P-loop containing nucleotide triphosphate hydrolases"/>
    <property type="match status" value="1"/>
</dbReference>
<evidence type="ECO:0000313" key="3">
    <source>
        <dbReference type="Proteomes" id="UP001207337"/>
    </source>
</evidence>
<dbReference type="PANTHER" id="PTHR12788">
    <property type="entry name" value="PROTEIN-TYROSINE SULFOTRANSFERASE 2"/>
    <property type="match status" value="1"/>
</dbReference>
<proteinExistence type="predicted"/>
<dbReference type="InterPro" id="IPR027417">
    <property type="entry name" value="P-loop_NTPase"/>
</dbReference>
<keyword evidence="3" id="KW-1185">Reference proteome</keyword>
<dbReference type="Proteomes" id="UP001207337">
    <property type="component" value="Unassembled WGS sequence"/>
</dbReference>
<comment type="caution">
    <text evidence="2">The sequence shown here is derived from an EMBL/GenBank/DDBJ whole genome shotgun (WGS) entry which is preliminary data.</text>
</comment>
<evidence type="ECO:0000256" key="1">
    <source>
        <dbReference type="ARBA" id="ARBA00022679"/>
    </source>
</evidence>
<accession>A0ABT3PV68</accession>